<dbReference type="HOGENOM" id="CLU_016755_1_0_4"/>
<dbReference type="EMBL" id="CP001715">
    <property type="protein sequence ID" value="ACV36106.1"/>
    <property type="molecule type" value="Genomic_DNA"/>
</dbReference>
<dbReference type="PANTHER" id="PTHR43014:SF2">
    <property type="entry name" value="MERCURIC REDUCTASE"/>
    <property type="match status" value="1"/>
</dbReference>
<evidence type="ECO:0000256" key="3">
    <source>
        <dbReference type="ARBA" id="ARBA00022630"/>
    </source>
</evidence>
<evidence type="ECO:0000256" key="7">
    <source>
        <dbReference type="ARBA" id="ARBA00023157"/>
    </source>
</evidence>
<dbReference type="GO" id="GO:0050660">
    <property type="term" value="F:flavin adenine dinucleotide binding"/>
    <property type="evidence" value="ECO:0007669"/>
    <property type="project" value="TreeGrafter"/>
</dbReference>
<dbReference type="PANTHER" id="PTHR43014">
    <property type="entry name" value="MERCURIC REDUCTASE"/>
    <property type="match status" value="1"/>
</dbReference>
<keyword evidence="3 9" id="KW-0285">Flavoprotein</keyword>
<dbReference type="GO" id="GO:0016668">
    <property type="term" value="F:oxidoreductase activity, acting on a sulfur group of donors, NAD(P) as acceptor"/>
    <property type="evidence" value="ECO:0007669"/>
    <property type="project" value="InterPro"/>
</dbReference>
<reference evidence="14" key="1">
    <citation type="submission" date="2009-08" db="EMBL/GenBank/DDBJ databases">
        <authorList>
            <consortium name="US DOE Joint Genome Institute"/>
            <person name="Lucas S."/>
            <person name="Copeland A."/>
            <person name="Lapidus A."/>
            <person name="Glavina del Rio T."/>
            <person name="Dalin E."/>
            <person name="Tice H."/>
            <person name="Bruce D."/>
            <person name="Barry K."/>
            <person name="Pitluck S."/>
            <person name="Lowry S."/>
            <person name="Larimer F."/>
            <person name="Land M."/>
            <person name="Hauser L."/>
            <person name="Kyrpides N."/>
            <person name="Ivanova N."/>
            <person name="McMahon K.D."/>
            <person name="Hugenholtz P."/>
        </authorList>
    </citation>
    <scope>NUCLEOTIDE SEQUENCE</scope>
    <source>
        <strain evidence="14">UW-1</strain>
    </source>
</reference>
<keyword evidence="7" id="KW-1015">Disulfide bond</keyword>
<keyword evidence="6 9" id="KW-0560">Oxidoreductase</keyword>
<keyword evidence="10" id="KW-0472">Membrane</keyword>
<dbReference type="PROSITE" id="PS00076">
    <property type="entry name" value="PYRIDINE_REDOX_1"/>
    <property type="match status" value="1"/>
</dbReference>
<dbReference type="AlphaFoldDB" id="C7RTH3"/>
<dbReference type="InterPro" id="IPR023753">
    <property type="entry name" value="FAD/NAD-binding_dom"/>
</dbReference>
<comment type="cofactor">
    <cofactor evidence="1">
        <name>FAD</name>
        <dbReference type="ChEBI" id="CHEBI:57692"/>
    </cofactor>
</comment>
<evidence type="ECO:0000256" key="8">
    <source>
        <dbReference type="ARBA" id="ARBA00023284"/>
    </source>
</evidence>
<proteinExistence type="inferred from homology"/>
<dbReference type="InterPro" id="IPR004099">
    <property type="entry name" value="Pyr_nucl-diS_OxRdtase_dimer"/>
</dbReference>
<dbReference type="SUPFAM" id="SSF55424">
    <property type="entry name" value="FAD/NAD-linked reductases, dimerisation (C-terminal) domain"/>
    <property type="match status" value="1"/>
</dbReference>
<keyword evidence="4 9" id="KW-0274">FAD</keyword>
<evidence type="ECO:0000259" key="13">
    <source>
        <dbReference type="Pfam" id="PF09335"/>
    </source>
</evidence>
<reference evidence="14" key="2">
    <citation type="submission" date="2009-09" db="EMBL/GenBank/DDBJ databases">
        <title>Complete sequence of chromosome of Candidatus Accumulibacter phosphatis clade IIA str. UW-1.</title>
        <authorList>
            <consortium name="US DOE Joint Genome Institute"/>
            <person name="Martin H.G."/>
            <person name="Ivanova N."/>
            <person name="Kunin V."/>
            <person name="Warnecke F."/>
            <person name="Barry K."/>
            <person name="He S."/>
            <person name="Salamov A."/>
            <person name="Szeto E."/>
            <person name="Dalin E."/>
            <person name="Pangilinan J.L."/>
            <person name="Lapidus A."/>
            <person name="Lowry S."/>
            <person name="Kyrpides N.C."/>
            <person name="McMahon K.D."/>
            <person name="Hugenholtz P."/>
        </authorList>
    </citation>
    <scope>NUCLEOTIDE SEQUENCE [LARGE SCALE GENOMIC DNA]</scope>
    <source>
        <strain evidence="14">UW-1</strain>
    </source>
</reference>
<dbReference type="Pfam" id="PF07992">
    <property type="entry name" value="Pyr_redox_2"/>
    <property type="match status" value="1"/>
</dbReference>
<evidence type="ECO:0000259" key="11">
    <source>
        <dbReference type="Pfam" id="PF02852"/>
    </source>
</evidence>
<dbReference type="GO" id="GO:0003955">
    <property type="term" value="F:NAD(P)H dehydrogenase (quinone) activity"/>
    <property type="evidence" value="ECO:0007669"/>
    <property type="project" value="TreeGrafter"/>
</dbReference>
<dbReference type="Gene3D" id="3.30.390.30">
    <property type="match status" value="1"/>
</dbReference>
<gene>
    <name evidence="14" type="ordered locus">CAP2UW1_2826</name>
</gene>
<evidence type="ECO:0000256" key="6">
    <source>
        <dbReference type="ARBA" id="ARBA00023002"/>
    </source>
</evidence>
<dbReference type="FunFam" id="3.30.390.30:FF:000001">
    <property type="entry name" value="Dihydrolipoyl dehydrogenase"/>
    <property type="match status" value="1"/>
</dbReference>
<dbReference type="InterPro" id="IPR032816">
    <property type="entry name" value="VTT_dom"/>
</dbReference>
<dbReference type="KEGG" id="app:CAP2UW1_2826"/>
<comment type="similarity">
    <text evidence="2 9">Belongs to the class-I pyridine nucleotide-disulfide oxidoreductase family.</text>
</comment>
<evidence type="ECO:0000256" key="10">
    <source>
        <dbReference type="SAM" id="Phobius"/>
    </source>
</evidence>
<feature type="transmembrane region" description="Helical" evidence="10">
    <location>
        <begin position="163"/>
        <end position="182"/>
    </location>
</feature>
<evidence type="ECO:0000256" key="1">
    <source>
        <dbReference type="ARBA" id="ARBA00001974"/>
    </source>
</evidence>
<dbReference type="eggNOG" id="COG1249">
    <property type="taxonomic scope" value="Bacteria"/>
</dbReference>
<dbReference type="InterPro" id="IPR016156">
    <property type="entry name" value="FAD/NAD-linked_Rdtase_dimer_sf"/>
</dbReference>
<feature type="domain" description="FAD/NAD(P)-binding" evidence="12">
    <location>
        <begin position="239"/>
        <end position="558"/>
    </location>
</feature>
<dbReference type="OrthoDB" id="178496at2"/>
<feature type="transmembrane region" description="Helical" evidence="10">
    <location>
        <begin position="134"/>
        <end position="156"/>
    </location>
</feature>
<dbReference type="Pfam" id="PF09335">
    <property type="entry name" value="VTT_dom"/>
    <property type="match status" value="1"/>
</dbReference>
<dbReference type="Gene3D" id="3.50.50.60">
    <property type="entry name" value="FAD/NAD(P)-binding domain"/>
    <property type="match status" value="2"/>
</dbReference>
<feature type="transmembrane region" description="Helical" evidence="10">
    <location>
        <begin position="240"/>
        <end position="259"/>
    </location>
</feature>
<feature type="domain" description="VTT" evidence="13">
    <location>
        <begin position="71"/>
        <end position="184"/>
    </location>
</feature>
<keyword evidence="5" id="KW-0521">NADP</keyword>
<accession>C7RTH3</accession>
<dbReference type="SUPFAM" id="SSF51905">
    <property type="entry name" value="FAD/NAD(P)-binding domain"/>
    <property type="match status" value="1"/>
</dbReference>
<dbReference type="STRING" id="522306.CAP2UW1_2826"/>
<feature type="domain" description="Pyridine nucleotide-disulphide oxidoreductase dimerisation" evidence="11">
    <location>
        <begin position="580"/>
        <end position="686"/>
    </location>
</feature>
<feature type="transmembrane region" description="Helical" evidence="10">
    <location>
        <begin position="83"/>
        <end position="109"/>
    </location>
</feature>
<keyword evidence="8 9" id="KW-0676">Redox-active center</keyword>
<keyword evidence="10" id="KW-1133">Transmembrane helix</keyword>
<dbReference type="PRINTS" id="PR00368">
    <property type="entry name" value="FADPNR"/>
</dbReference>
<dbReference type="InterPro" id="IPR036188">
    <property type="entry name" value="FAD/NAD-bd_sf"/>
</dbReference>
<keyword evidence="10" id="KW-0812">Transmembrane</keyword>
<feature type="transmembrane region" description="Helical" evidence="10">
    <location>
        <begin position="194"/>
        <end position="214"/>
    </location>
</feature>
<sequence precursor="true">MNIRRLLLLAALAALVLTYFGLDLGRFLSLDYFKSQQAAIEAWRAAQPLKAALAFFVAYVAVTGLSLPGAAVMTLVGGAVFGLFWGLLLVSFASSLGATLAFLVSRFLLRDWVQKRFGDRLRAINAGVEKEGGFYLFTLRLVPVFPFFVINLLMGLTPIRTWTFYWVSQIGMLAGTLVYVNAGTQLAKIDSPAGILSPALLGSFVLLGLFPLIAKKIVGTLAARKVYAGWQRPARFDRNLIVIGAGSAGLVTAYIAAAVKAKVTLIEKHKLGGDCLNTGCVPSKALIRSAKLLSHMRRAQEFGIRSARAEFDFADVMERVQRVIRTVEPHDSAERYSGLGVEVIEGTATIVSPWEVDIVRNSGESERLSARSIVIATGARPFIPPIPGIEAVGYFTSDTVWDLRELPRRLLVLGGGPIGCELTQAFARCGASVTQVQHGPRIMVREDPEVSELVMQRFRAEGIAVLVNHEARKFVIEDGEKILVAEHQGQEVRIPFDALLVAVGRVANIAGYGLEELGIAAGRTIETNDFLQTKYPNIYAAGDVAGPFQFTHTAAHQAWYAAVNSLFDPFRKFRADYSVIPWATFVEPEVARVGINESEARERNIAHEVTVYGIDDLDRAIADGEAHGFIKVLTVPGKDRILGVTIVGEHAGDLIAEYVLAMRQGIGLNRILGTIHIYPTLAEANKYVAGNWKKAHAPQKLLAWVARFHAWRLGQA</sequence>
<evidence type="ECO:0000259" key="12">
    <source>
        <dbReference type="Pfam" id="PF07992"/>
    </source>
</evidence>
<evidence type="ECO:0000256" key="4">
    <source>
        <dbReference type="ARBA" id="ARBA00022827"/>
    </source>
</evidence>
<dbReference type="PRINTS" id="PR00411">
    <property type="entry name" value="PNDRDTASEI"/>
</dbReference>
<dbReference type="Pfam" id="PF02852">
    <property type="entry name" value="Pyr_redox_dim"/>
    <property type="match status" value="1"/>
</dbReference>
<organism evidence="14">
    <name type="scientific">Accumulibacter regalis</name>
    <dbReference type="NCBI Taxonomy" id="522306"/>
    <lineage>
        <taxon>Bacteria</taxon>
        <taxon>Pseudomonadati</taxon>
        <taxon>Pseudomonadota</taxon>
        <taxon>Betaproteobacteria</taxon>
        <taxon>Candidatus Accumulibacter</taxon>
    </lineage>
</organism>
<evidence type="ECO:0000256" key="2">
    <source>
        <dbReference type="ARBA" id="ARBA00007532"/>
    </source>
</evidence>
<evidence type="ECO:0000313" key="14">
    <source>
        <dbReference type="EMBL" id="ACV36106.1"/>
    </source>
</evidence>
<evidence type="ECO:0000256" key="9">
    <source>
        <dbReference type="RuleBase" id="RU003691"/>
    </source>
</evidence>
<protein>
    <submittedName>
        <fullName evidence="14">SNARE associated Golgi protein</fullName>
    </submittedName>
</protein>
<dbReference type="InterPro" id="IPR012999">
    <property type="entry name" value="Pyr_OxRdtase_I_AS"/>
</dbReference>
<feature type="transmembrane region" description="Helical" evidence="10">
    <location>
        <begin position="53"/>
        <end position="76"/>
    </location>
</feature>
<dbReference type="eggNOG" id="COG0398">
    <property type="taxonomic scope" value="Bacteria"/>
</dbReference>
<name>C7RTH3_ACCRE</name>
<evidence type="ECO:0000256" key="5">
    <source>
        <dbReference type="ARBA" id="ARBA00022857"/>
    </source>
</evidence>